<dbReference type="AlphaFoldDB" id="A0A6M3X5R3"/>
<sequence length="134" mass="14756">MDDELILGLAGLGVIALIALWLVGIVPTWMVIQGNWSAFPWWFIISIQISRVFAGLICPLFLLVTLTGKLRYFTKGINAGVLAIWGYPVYRRSVMDLAFTELSGLPLQRAILTVIIILALEISLVSGGDNNDHD</sequence>
<accession>A0A6M3X5R3</accession>
<proteinExistence type="predicted"/>
<gene>
    <name evidence="2" type="ORF">MM171B02903_0003</name>
</gene>
<feature type="transmembrane region" description="Helical" evidence="1">
    <location>
        <begin position="110"/>
        <end position="128"/>
    </location>
</feature>
<evidence type="ECO:0000256" key="1">
    <source>
        <dbReference type="SAM" id="Phobius"/>
    </source>
</evidence>
<keyword evidence="1" id="KW-0812">Transmembrane</keyword>
<keyword evidence="1" id="KW-0472">Membrane</keyword>
<feature type="transmembrane region" description="Helical" evidence="1">
    <location>
        <begin position="41"/>
        <end position="66"/>
    </location>
</feature>
<name>A0A6M3X5R3_9ZZZZ</name>
<dbReference type="EMBL" id="MT143948">
    <property type="protein sequence ID" value="QJH93124.1"/>
    <property type="molecule type" value="Genomic_DNA"/>
</dbReference>
<evidence type="ECO:0000313" key="2">
    <source>
        <dbReference type="EMBL" id="QJH93124.1"/>
    </source>
</evidence>
<protein>
    <submittedName>
        <fullName evidence="2">Uncharacterized protein</fullName>
    </submittedName>
</protein>
<organism evidence="2">
    <name type="scientific">viral metagenome</name>
    <dbReference type="NCBI Taxonomy" id="1070528"/>
    <lineage>
        <taxon>unclassified sequences</taxon>
        <taxon>metagenomes</taxon>
        <taxon>organismal metagenomes</taxon>
    </lineage>
</organism>
<reference evidence="2" key="1">
    <citation type="submission" date="2020-03" db="EMBL/GenBank/DDBJ databases">
        <title>The deep terrestrial virosphere.</title>
        <authorList>
            <person name="Holmfeldt K."/>
            <person name="Nilsson E."/>
            <person name="Simone D."/>
            <person name="Lopez-Fernandez M."/>
            <person name="Wu X."/>
            <person name="de Brujin I."/>
            <person name="Lundin D."/>
            <person name="Andersson A."/>
            <person name="Bertilsson S."/>
            <person name="Dopson M."/>
        </authorList>
    </citation>
    <scope>NUCLEOTIDE SEQUENCE</scope>
    <source>
        <strain evidence="2">MM171B02903</strain>
    </source>
</reference>
<feature type="transmembrane region" description="Helical" evidence="1">
    <location>
        <begin position="72"/>
        <end position="90"/>
    </location>
</feature>
<feature type="transmembrane region" description="Helical" evidence="1">
    <location>
        <begin position="6"/>
        <end position="29"/>
    </location>
</feature>
<keyword evidence="1" id="KW-1133">Transmembrane helix</keyword>